<reference evidence="1 2" key="1">
    <citation type="journal article" date="2014" name="Genome Announc.">
        <title>Draft Genome Sequence of Fervidicella metallireducens Strain AeBT, an Iron-Reducing Thermoanaerobe from the Great Artesian Basin.</title>
        <authorList>
            <person name="Patel B.K."/>
        </authorList>
    </citation>
    <scope>NUCLEOTIDE SEQUENCE [LARGE SCALE GENOMIC DNA]</scope>
    <source>
        <strain evidence="1 2">AeB</strain>
    </source>
</reference>
<gene>
    <name evidence="1" type="ORF">Q428_11285</name>
</gene>
<keyword evidence="2" id="KW-1185">Reference proteome</keyword>
<dbReference type="STRING" id="1403537.Q428_11285"/>
<proteinExistence type="predicted"/>
<evidence type="ECO:0000313" key="2">
    <source>
        <dbReference type="Proteomes" id="UP000019681"/>
    </source>
</evidence>
<evidence type="ECO:0008006" key="3">
    <source>
        <dbReference type="Google" id="ProtNLM"/>
    </source>
</evidence>
<sequence length="53" mass="5747">MTNINCSANCIHEENGKCKLNHISITANVMGYGTDCAYYSPRTEGKAAPPNDK</sequence>
<dbReference type="RefSeq" id="WP_152539115.1">
    <property type="nucleotide sequence ID" value="NZ_AZQP01000037.1"/>
</dbReference>
<protein>
    <recommendedName>
        <fullName evidence="3">Hydroxymyristoyl-ACP dehydratase</fullName>
    </recommendedName>
</protein>
<dbReference type="Proteomes" id="UP000019681">
    <property type="component" value="Unassembled WGS sequence"/>
</dbReference>
<dbReference type="EMBL" id="AZQP01000037">
    <property type="protein sequence ID" value="EYE87828.1"/>
    <property type="molecule type" value="Genomic_DNA"/>
</dbReference>
<accession>A0A017RSU1</accession>
<dbReference type="OrthoDB" id="1707754at2"/>
<organism evidence="1 2">
    <name type="scientific">Fervidicella metallireducens AeB</name>
    <dbReference type="NCBI Taxonomy" id="1403537"/>
    <lineage>
        <taxon>Bacteria</taxon>
        <taxon>Bacillati</taxon>
        <taxon>Bacillota</taxon>
        <taxon>Clostridia</taxon>
        <taxon>Eubacteriales</taxon>
        <taxon>Clostridiaceae</taxon>
        <taxon>Fervidicella</taxon>
    </lineage>
</organism>
<dbReference type="AlphaFoldDB" id="A0A017RSU1"/>
<comment type="caution">
    <text evidence="1">The sequence shown here is derived from an EMBL/GenBank/DDBJ whole genome shotgun (WGS) entry which is preliminary data.</text>
</comment>
<evidence type="ECO:0000313" key="1">
    <source>
        <dbReference type="EMBL" id="EYE87828.1"/>
    </source>
</evidence>
<name>A0A017RSU1_9CLOT</name>